<comment type="caution">
    <text evidence="1">The sequence shown here is derived from an EMBL/GenBank/DDBJ whole genome shotgun (WGS) entry which is preliminary data.</text>
</comment>
<sequence>MVQPGIGRSQFADDWALWKRGRNITSTVRVQEAINEAEQWASSSSFLFLLPSLASSTRLLFLLMPNRAVRPHLLFQGRLKEGKPRTRPILTRIVWILQNKSVYLQYFCPLRTALKFYSVNRRHHGMARHKPSGMRNLTGG</sequence>
<proteinExistence type="predicted"/>
<keyword evidence="2" id="KW-1185">Reference proteome</keyword>
<reference evidence="1" key="1">
    <citation type="journal article" date="2023" name="Science">
        <title>Genome structures resolve the early diversification of teleost fishes.</title>
        <authorList>
            <person name="Parey E."/>
            <person name="Louis A."/>
            <person name="Montfort J."/>
            <person name="Bouchez O."/>
            <person name="Roques C."/>
            <person name="Iampietro C."/>
            <person name="Lluch J."/>
            <person name="Castinel A."/>
            <person name="Donnadieu C."/>
            <person name="Desvignes T."/>
            <person name="Floi Bucao C."/>
            <person name="Jouanno E."/>
            <person name="Wen M."/>
            <person name="Mejri S."/>
            <person name="Dirks R."/>
            <person name="Jansen H."/>
            <person name="Henkel C."/>
            <person name="Chen W.J."/>
            <person name="Zahm M."/>
            <person name="Cabau C."/>
            <person name="Klopp C."/>
            <person name="Thompson A.W."/>
            <person name="Robinson-Rechavi M."/>
            <person name="Braasch I."/>
            <person name="Lecointre G."/>
            <person name="Bobe J."/>
            <person name="Postlethwait J.H."/>
            <person name="Berthelot C."/>
            <person name="Roest Crollius H."/>
            <person name="Guiguen Y."/>
        </authorList>
    </citation>
    <scope>NUCLEOTIDE SEQUENCE</scope>
    <source>
        <strain evidence="1">WJC10195</strain>
    </source>
</reference>
<dbReference type="EMBL" id="JAINUF010000001">
    <property type="protein sequence ID" value="KAJ8379525.1"/>
    <property type="molecule type" value="Genomic_DNA"/>
</dbReference>
<evidence type="ECO:0000313" key="1">
    <source>
        <dbReference type="EMBL" id="KAJ8379525.1"/>
    </source>
</evidence>
<accession>A0A9Q1G9J4</accession>
<evidence type="ECO:0000313" key="2">
    <source>
        <dbReference type="Proteomes" id="UP001152622"/>
    </source>
</evidence>
<dbReference type="AlphaFoldDB" id="A0A9Q1G9J4"/>
<gene>
    <name evidence="1" type="ORF">SKAU_G00003030</name>
</gene>
<organism evidence="1 2">
    <name type="scientific">Synaphobranchus kaupii</name>
    <name type="common">Kaup's arrowtooth eel</name>
    <dbReference type="NCBI Taxonomy" id="118154"/>
    <lineage>
        <taxon>Eukaryota</taxon>
        <taxon>Metazoa</taxon>
        <taxon>Chordata</taxon>
        <taxon>Craniata</taxon>
        <taxon>Vertebrata</taxon>
        <taxon>Euteleostomi</taxon>
        <taxon>Actinopterygii</taxon>
        <taxon>Neopterygii</taxon>
        <taxon>Teleostei</taxon>
        <taxon>Anguilliformes</taxon>
        <taxon>Synaphobranchidae</taxon>
        <taxon>Synaphobranchus</taxon>
    </lineage>
</organism>
<protein>
    <submittedName>
        <fullName evidence="1">Uncharacterized protein</fullName>
    </submittedName>
</protein>
<name>A0A9Q1G9J4_SYNKA</name>
<dbReference type="Proteomes" id="UP001152622">
    <property type="component" value="Chromosome 1"/>
</dbReference>